<keyword evidence="1" id="KW-0472">Membrane</keyword>
<comment type="caution">
    <text evidence="2">The sequence shown here is derived from an EMBL/GenBank/DDBJ whole genome shotgun (WGS) entry which is preliminary data.</text>
</comment>
<dbReference type="EMBL" id="RXHI01000009">
    <property type="protein sequence ID" value="RUA22804.1"/>
    <property type="molecule type" value="Genomic_DNA"/>
</dbReference>
<dbReference type="AlphaFoldDB" id="A0A3S0VT01"/>
<feature type="transmembrane region" description="Helical" evidence="1">
    <location>
        <begin position="120"/>
        <end position="140"/>
    </location>
</feature>
<reference evidence="2" key="1">
    <citation type="submission" date="2018-12" db="EMBL/GenBank/DDBJ databases">
        <authorList>
            <person name="Jadhav K."/>
            <person name="Kushwaha B."/>
            <person name="Jadhav I."/>
        </authorList>
    </citation>
    <scope>NUCLEOTIDE SEQUENCE [LARGE SCALE GENOMIC DNA]</scope>
    <source>
        <strain evidence="2">SBS 10</strain>
    </source>
</reference>
<keyword evidence="1" id="KW-1133">Transmembrane helix</keyword>
<proteinExistence type="predicted"/>
<keyword evidence="1" id="KW-0812">Transmembrane</keyword>
<protein>
    <submittedName>
        <fullName evidence="2">Uncharacterized protein</fullName>
    </submittedName>
</protein>
<evidence type="ECO:0000256" key="1">
    <source>
        <dbReference type="SAM" id="Phobius"/>
    </source>
</evidence>
<name>A0A3S0VT01_9GAMM</name>
<sequence>MLAGAGLGLGSRVTVSRTGYMGGAVSHDAGSLALGLYGAGMVGGRVELPVAALDQPGLRLANGPMLYLLPVLRSRFCCGCSPTMPIAPALLMRRRRNVHGRRAPLLAGCASSLAPWRLAVVYSFFYGAFVALSLWLPAYLVAQYDLVLREAALMACVPLAVGVGQVVGNLGRLAGFSWRLRWWVQRLRAGLPVPAFLSSFHPQIEGVERILSLRYTAPLWGFLRATDGRGAGHGAGTRQSDAHDLP</sequence>
<dbReference type="InterPro" id="IPR036259">
    <property type="entry name" value="MFS_trans_sf"/>
</dbReference>
<evidence type="ECO:0000313" key="2">
    <source>
        <dbReference type="EMBL" id="RUA22804.1"/>
    </source>
</evidence>
<organism evidence="2">
    <name type="scientific">Billgrantia gudaonensis</name>
    <dbReference type="NCBI Taxonomy" id="376427"/>
    <lineage>
        <taxon>Bacteria</taxon>
        <taxon>Pseudomonadati</taxon>
        <taxon>Pseudomonadota</taxon>
        <taxon>Gammaproteobacteria</taxon>
        <taxon>Oceanospirillales</taxon>
        <taxon>Halomonadaceae</taxon>
        <taxon>Billgrantia</taxon>
    </lineage>
</organism>
<feature type="transmembrane region" description="Helical" evidence="1">
    <location>
        <begin position="152"/>
        <end position="171"/>
    </location>
</feature>
<dbReference type="Gene3D" id="1.20.1250.20">
    <property type="entry name" value="MFS general substrate transporter like domains"/>
    <property type="match status" value="1"/>
</dbReference>
<accession>A0A3S0VT01</accession>
<gene>
    <name evidence="2" type="ORF">DSL92_03475</name>
</gene>